<name>B7MV65_ECO81</name>
<evidence type="ECO:0000313" key="2">
    <source>
        <dbReference type="Proteomes" id="UP000000748"/>
    </source>
</evidence>
<reference evidence="2" key="1">
    <citation type="journal article" date="2009" name="PLoS Genet.">
        <title>Organised genome dynamics in the Escherichia coli species results in highly diverse adaptive paths.</title>
        <authorList>
            <person name="Touchon M."/>
            <person name="Hoede C."/>
            <person name="Tenaillon O."/>
            <person name="Barbe V."/>
            <person name="Baeriswyl S."/>
            <person name="Bidet P."/>
            <person name="Bingen E."/>
            <person name="Bonacorsi S."/>
            <person name="Bouchier C."/>
            <person name="Bouvet O."/>
            <person name="Calteau A."/>
            <person name="Chiapello H."/>
            <person name="Clermont O."/>
            <person name="Cruveiller S."/>
            <person name="Danchin A."/>
            <person name="Diard M."/>
            <person name="Dossat C."/>
            <person name="Karoui M.E."/>
            <person name="Frapy E."/>
            <person name="Garry L."/>
            <person name="Ghigo J.M."/>
            <person name="Gilles A.M."/>
            <person name="Johnson J."/>
            <person name="Le Bouguenec C."/>
            <person name="Lescat M."/>
            <person name="Mangenot S."/>
            <person name="Martinez-Jehanne V."/>
            <person name="Matic I."/>
            <person name="Nassif X."/>
            <person name="Oztas S."/>
            <person name="Petit M.A."/>
            <person name="Pichon C."/>
            <person name="Rouy Z."/>
            <person name="Ruf C.S."/>
            <person name="Schneider D."/>
            <person name="Tourret J."/>
            <person name="Vacherie B."/>
            <person name="Vallenet D."/>
            <person name="Medigue C."/>
            <person name="Rocha E.P.C."/>
            <person name="Denamur E."/>
        </authorList>
    </citation>
    <scope>NUCLEOTIDE SEQUENCE [LARGE SCALE GENOMIC DNA]</scope>
    <source>
        <strain evidence="2">ED1a</strain>
    </source>
</reference>
<dbReference type="Proteomes" id="UP000000748">
    <property type="component" value="Chromosome"/>
</dbReference>
<dbReference type="HOGENOM" id="CLU_2584416_0_0_6"/>
<gene>
    <name evidence="1" type="ordered locus">ECED1_1788</name>
</gene>
<accession>B7MV65</accession>
<evidence type="ECO:0000313" key="1">
    <source>
        <dbReference type="EMBL" id="CAR07981.2"/>
    </source>
</evidence>
<dbReference type="AlphaFoldDB" id="B7MV65"/>
<dbReference type="EMBL" id="CU928162">
    <property type="protein sequence ID" value="CAR07981.2"/>
    <property type="molecule type" value="Genomic_DNA"/>
</dbReference>
<organism evidence="1 2">
    <name type="scientific">Escherichia coli O81 (strain ED1a)</name>
    <dbReference type="NCBI Taxonomy" id="585397"/>
    <lineage>
        <taxon>Bacteria</taxon>
        <taxon>Pseudomonadati</taxon>
        <taxon>Pseudomonadota</taxon>
        <taxon>Gammaproteobacteria</taxon>
        <taxon>Enterobacterales</taxon>
        <taxon>Enterobacteriaceae</taxon>
        <taxon>Escherichia</taxon>
    </lineage>
</organism>
<sequence length="87" mass="9477">MMRDLNAMKNNKLATSELRSLANSAISLNNAANEVMNMWLQSLVNNERDESTARLILAVSELLDSSTSKIESISEKINGLSGHAIGE</sequence>
<protein>
    <submittedName>
        <fullName evidence="1">Uncharacterized protein</fullName>
    </submittedName>
</protein>
<dbReference type="KEGG" id="ecq:ECED1_1788"/>
<proteinExistence type="predicted"/>